<dbReference type="Proteomes" id="UP001324427">
    <property type="component" value="Unassembled WGS sequence"/>
</dbReference>
<proteinExistence type="predicted"/>
<feature type="region of interest" description="Disordered" evidence="1">
    <location>
        <begin position="176"/>
        <end position="202"/>
    </location>
</feature>
<gene>
    <name evidence="2" type="ORF">LTR36_009714</name>
</gene>
<keyword evidence="3" id="KW-1185">Reference proteome</keyword>
<sequence>MANIIKLEDQTDNEQSKVADTQAQMARTQSELELEGDGREELKALMANNIKLEDQTDTLRAKYQNEQIKVADEQRKVADLQAQLAAQQQPLERAFAQLTQKNLTSRDYERKVDVPLGEVLARYATDTNQDVLFLAVFGKDAHNTNMLIQPGVERVVPREEQFGAVPAFQKYEVRPVPTAKGGASKMAGGSKKRKVDGPTPQA</sequence>
<organism evidence="2 3">
    <name type="scientific">Oleoguttula mirabilis</name>
    <dbReference type="NCBI Taxonomy" id="1507867"/>
    <lineage>
        <taxon>Eukaryota</taxon>
        <taxon>Fungi</taxon>
        <taxon>Dikarya</taxon>
        <taxon>Ascomycota</taxon>
        <taxon>Pezizomycotina</taxon>
        <taxon>Dothideomycetes</taxon>
        <taxon>Dothideomycetidae</taxon>
        <taxon>Mycosphaerellales</taxon>
        <taxon>Teratosphaeriaceae</taxon>
        <taxon>Oleoguttula</taxon>
    </lineage>
</organism>
<feature type="compositionally biased region" description="Polar residues" evidence="1">
    <location>
        <begin position="18"/>
        <end position="29"/>
    </location>
</feature>
<dbReference type="AlphaFoldDB" id="A0AAV9J5D2"/>
<comment type="caution">
    <text evidence="2">The sequence shown here is derived from an EMBL/GenBank/DDBJ whole genome shotgun (WGS) entry which is preliminary data.</text>
</comment>
<evidence type="ECO:0000313" key="3">
    <source>
        <dbReference type="Proteomes" id="UP001324427"/>
    </source>
</evidence>
<evidence type="ECO:0000256" key="1">
    <source>
        <dbReference type="SAM" id="MobiDB-lite"/>
    </source>
</evidence>
<protein>
    <submittedName>
        <fullName evidence="2">Uncharacterized protein</fullName>
    </submittedName>
</protein>
<feature type="region of interest" description="Disordered" evidence="1">
    <location>
        <begin position="8"/>
        <end position="37"/>
    </location>
</feature>
<reference evidence="2 3" key="1">
    <citation type="submission" date="2021-11" db="EMBL/GenBank/DDBJ databases">
        <title>Black yeast isolated from Biological Soil Crust.</title>
        <authorList>
            <person name="Kurbessoian T."/>
        </authorList>
    </citation>
    <scope>NUCLEOTIDE SEQUENCE [LARGE SCALE GENOMIC DNA]</scope>
    <source>
        <strain evidence="2 3">CCFEE 5522</strain>
    </source>
</reference>
<evidence type="ECO:0000313" key="2">
    <source>
        <dbReference type="EMBL" id="KAK4540216.1"/>
    </source>
</evidence>
<dbReference type="EMBL" id="JAVFHQ010000072">
    <property type="protein sequence ID" value="KAK4540216.1"/>
    <property type="molecule type" value="Genomic_DNA"/>
</dbReference>
<feature type="compositionally biased region" description="Basic and acidic residues" evidence="1">
    <location>
        <begin position="8"/>
        <end position="17"/>
    </location>
</feature>
<feature type="compositionally biased region" description="Low complexity" evidence="1">
    <location>
        <begin position="179"/>
        <end position="189"/>
    </location>
</feature>
<accession>A0AAV9J5D2</accession>
<name>A0AAV9J5D2_9PEZI</name>